<name>A0AAW5T5B3_9MYCO</name>
<feature type="transmembrane region" description="Helical" evidence="2">
    <location>
        <begin position="12"/>
        <end position="34"/>
    </location>
</feature>
<comment type="caution">
    <text evidence="3">The sequence shown here is derived from an EMBL/GenBank/DDBJ whole genome shotgun (WGS) entry which is preliminary data.</text>
</comment>
<feature type="compositionally biased region" description="Acidic residues" evidence="1">
    <location>
        <begin position="53"/>
        <end position="67"/>
    </location>
</feature>
<reference evidence="4 6" key="3">
    <citation type="submission" date="2024-04" db="EMBL/GenBank/DDBJ databases">
        <title>Genomic Markers of Mycobacteria.</title>
        <authorList>
            <person name="Soliman M.S."/>
            <person name="Elkholy A."/>
            <person name="Soliman N.S."/>
            <person name="Abbas A."/>
            <person name="Khayrat S."/>
            <person name="Shawky S."/>
        </authorList>
    </citation>
    <scope>NUCLEOTIDE SEQUENCE [LARGE SCALE GENOMIC DNA]</scope>
    <source>
        <strain evidence="4 6">Egy-CU-AM5</strain>
    </source>
</reference>
<evidence type="ECO:0000256" key="2">
    <source>
        <dbReference type="SAM" id="Phobius"/>
    </source>
</evidence>
<sequence length="67" mass="7091">MTDPIQFQADHTLLLALPAFAPALVVVGVVVYIAMRDRRGGPRNDDSAPQNDAQDEGVDLSGEDGSP</sequence>
<dbReference type="AlphaFoldDB" id="A0AAW5T5B3"/>
<dbReference type="Proteomes" id="UP001141659">
    <property type="component" value="Unassembled WGS sequence"/>
</dbReference>
<keyword evidence="2" id="KW-0812">Transmembrane</keyword>
<keyword evidence="2" id="KW-0472">Membrane</keyword>
<accession>A0AAW5T5B3</accession>
<dbReference type="RefSeq" id="WP_036443289.1">
    <property type="nucleotide sequence ID" value="NZ_JACKVC010000019.1"/>
</dbReference>
<organism evidence="3 5">
    <name type="scientific">Mycolicibacterium porcinum</name>
    <dbReference type="NCBI Taxonomy" id="39693"/>
    <lineage>
        <taxon>Bacteria</taxon>
        <taxon>Bacillati</taxon>
        <taxon>Actinomycetota</taxon>
        <taxon>Actinomycetes</taxon>
        <taxon>Mycobacteriales</taxon>
        <taxon>Mycobacteriaceae</taxon>
        <taxon>Mycolicibacterium</taxon>
    </lineage>
</organism>
<protein>
    <submittedName>
        <fullName evidence="3">Uncharacterized protein</fullName>
    </submittedName>
</protein>
<dbReference type="EMBL" id="JACKVC010000019">
    <property type="protein sequence ID" value="MCV7390590.1"/>
    <property type="molecule type" value="Genomic_DNA"/>
</dbReference>
<keyword evidence="2" id="KW-1133">Transmembrane helix</keyword>
<evidence type="ECO:0000313" key="6">
    <source>
        <dbReference type="Proteomes" id="UP001558474"/>
    </source>
</evidence>
<evidence type="ECO:0000313" key="3">
    <source>
        <dbReference type="EMBL" id="MCV7390590.1"/>
    </source>
</evidence>
<reference evidence="3" key="1">
    <citation type="submission" date="2020-07" db="EMBL/GenBank/DDBJ databases">
        <authorList>
            <person name="Pettersson B.M.F."/>
            <person name="Behra P.R.K."/>
            <person name="Ramesh M."/>
            <person name="Das S."/>
            <person name="Dasgupta S."/>
            <person name="Kirsebom L.A."/>
        </authorList>
    </citation>
    <scope>NUCLEOTIDE SEQUENCE</scope>
    <source>
        <strain evidence="3">DSM 44242</strain>
    </source>
</reference>
<evidence type="ECO:0000256" key="1">
    <source>
        <dbReference type="SAM" id="MobiDB-lite"/>
    </source>
</evidence>
<evidence type="ECO:0000313" key="5">
    <source>
        <dbReference type="Proteomes" id="UP001141659"/>
    </source>
</evidence>
<gene>
    <name evidence="4" type="ORF">ABFW12_24540</name>
    <name evidence="3" type="ORF">H5P34_21240</name>
</gene>
<feature type="region of interest" description="Disordered" evidence="1">
    <location>
        <begin position="38"/>
        <end position="67"/>
    </location>
</feature>
<dbReference type="EMBL" id="JBDLOU010000066">
    <property type="protein sequence ID" value="MEX3741401.1"/>
    <property type="molecule type" value="Genomic_DNA"/>
</dbReference>
<proteinExistence type="predicted"/>
<keyword evidence="6" id="KW-1185">Reference proteome</keyword>
<reference evidence="3" key="2">
    <citation type="journal article" date="2022" name="BMC Genomics">
        <title>Comparative genome analysis of mycobacteria focusing on tRNA and non-coding RNA.</title>
        <authorList>
            <person name="Behra P.R.K."/>
            <person name="Pettersson B.M.F."/>
            <person name="Ramesh M."/>
            <person name="Das S."/>
            <person name="Dasgupta S."/>
            <person name="Kirsebom L.A."/>
        </authorList>
    </citation>
    <scope>NUCLEOTIDE SEQUENCE</scope>
    <source>
        <strain evidence="3">DSM 44242</strain>
    </source>
</reference>
<dbReference type="Proteomes" id="UP001558474">
    <property type="component" value="Unassembled WGS sequence"/>
</dbReference>
<evidence type="ECO:0000313" key="4">
    <source>
        <dbReference type="EMBL" id="MEX3741401.1"/>
    </source>
</evidence>